<dbReference type="GO" id="GO:0097367">
    <property type="term" value="F:carbohydrate derivative binding"/>
    <property type="evidence" value="ECO:0007669"/>
    <property type="project" value="InterPro"/>
</dbReference>
<dbReference type="KEGG" id="pcat:Pcatena_12480"/>
<dbReference type="InterPro" id="IPR036095">
    <property type="entry name" value="PTS_EIIB-like_sf"/>
</dbReference>
<protein>
    <submittedName>
        <fullName evidence="4">Uncharacterized protein</fullName>
    </submittedName>
</protein>
<dbReference type="InterPro" id="IPR003501">
    <property type="entry name" value="PTS_EIIB_2/3"/>
</dbReference>
<keyword evidence="5" id="KW-1185">Reference proteome</keyword>
<dbReference type="GO" id="GO:0008982">
    <property type="term" value="F:protein-N(PI)-phosphohistidine-sugar phosphotransferase activity"/>
    <property type="evidence" value="ECO:0007669"/>
    <property type="project" value="InterPro"/>
</dbReference>
<dbReference type="Gene3D" id="3.40.50.10490">
    <property type="entry name" value="Glucose-6-phosphate isomerase like protein, domain 1"/>
    <property type="match status" value="1"/>
</dbReference>
<gene>
    <name evidence="4" type="ORF">Pcatena_12480</name>
</gene>
<dbReference type="InterPro" id="IPR001347">
    <property type="entry name" value="SIS_dom"/>
</dbReference>
<dbReference type="PROSITE" id="PS51099">
    <property type="entry name" value="PTS_EIIB_TYPE_2"/>
    <property type="match status" value="1"/>
</dbReference>
<evidence type="ECO:0000259" key="2">
    <source>
        <dbReference type="PROSITE" id="PS51099"/>
    </source>
</evidence>
<dbReference type="InterPro" id="IPR035474">
    <property type="entry name" value="SIS_Kpsf"/>
</dbReference>
<dbReference type="InterPro" id="IPR050986">
    <property type="entry name" value="GutQ/KpsF_isomerases"/>
</dbReference>
<keyword evidence="1" id="KW-0808">Transferase</keyword>
<dbReference type="Proteomes" id="UP000273154">
    <property type="component" value="Chromosome"/>
</dbReference>
<accession>A0A3G9JYR8</accession>
<feature type="domain" description="SIS" evidence="3">
    <location>
        <begin position="134"/>
        <end position="276"/>
    </location>
</feature>
<dbReference type="Pfam" id="PF01380">
    <property type="entry name" value="SIS"/>
    <property type="match status" value="1"/>
</dbReference>
<evidence type="ECO:0000313" key="4">
    <source>
        <dbReference type="EMBL" id="BBH50661.1"/>
    </source>
</evidence>
<evidence type="ECO:0000259" key="3">
    <source>
        <dbReference type="PROSITE" id="PS51464"/>
    </source>
</evidence>
<dbReference type="PROSITE" id="PS51464">
    <property type="entry name" value="SIS"/>
    <property type="match status" value="1"/>
</dbReference>
<dbReference type="InterPro" id="IPR046348">
    <property type="entry name" value="SIS_dom_sf"/>
</dbReference>
<dbReference type="GO" id="GO:0009401">
    <property type="term" value="P:phosphoenolpyruvate-dependent sugar phosphotransferase system"/>
    <property type="evidence" value="ECO:0007669"/>
    <property type="project" value="InterPro"/>
</dbReference>
<organism evidence="4 5">
    <name type="scientific">Parolsenella catena</name>
    <dbReference type="NCBI Taxonomy" id="2003188"/>
    <lineage>
        <taxon>Bacteria</taxon>
        <taxon>Bacillati</taxon>
        <taxon>Actinomycetota</taxon>
        <taxon>Coriobacteriia</taxon>
        <taxon>Coriobacteriales</taxon>
        <taxon>Atopobiaceae</taxon>
        <taxon>Parolsenella</taxon>
    </lineage>
</organism>
<evidence type="ECO:0000256" key="1">
    <source>
        <dbReference type="ARBA" id="ARBA00022679"/>
    </source>
</evidence>
<dbReference type="SUPFAM" id="SSF52794">
    <property type="entry name" value="PTS system IIB component-like"/>
    <property type="match status" value="1"/>
</dbReference>
<feature type="domain" description="PTS EIIB type-2" evidence="2">
    <location>
        <begin position="2"/>
        <end position="92"/>
    </location>
</feature>
<dbReference type="OrthoDB" id="9762536at2"/>
<name>A0A3G9JYR8_9ACTN</name>
<dbReference type="PANTHER" id="PTHR42745">
    <property type="match status" value="1"/>
</dbReference>
<proteinExistence type="predicted"/>
<dbReference type="PANTHER" id="PTHR42745:SF1">
    <property type="entry name" value="ARABINOSE 5-PHOSPHATE ISOMERASE KDSD"/>
    <property type="match status" value="1"/>
</dbReference>
<evidence type="ECO:0000313" key="5">
    <source>
        <dbReference type="Proteomes" id="UP000273154"/>
    </source>
</evidence>
<dbReference type="GO" id="GO:1901135">
    <property type="term" value="P:carbohydrate derivative metabolic process"/>
    <property type="evidence" value="ECO:0007669"/>
    <property type="project" value="InterPro"/>
</dbReference>
<dbReference type="EMBL" id="AP019367">
    <property type="protein sequence ID" value="BBH50661.1"/>
    <property type="molecule type" value="Genomic_DNA"/>
</dbReference>
<dbReference type="Gene3D" id="3.40.50.2300">
    <property type="match status" value="1"/>
</dbReference>
<dbReference type="Pfam" id="PF02302">
    <property type="entry name" value="PTS_IIB"/>
    <property type="match status" value="1"/>
</dbReference>
<dbReference type="InterPro" id="IPR013011">
    <property type="entry name" value="PTS_EIIB_2"/>
</dbReference>
<dbReference type="SUPFAM" id="SSF53697">
    <property type="entry name" value="SIS domain"/>
    <property type="match status" value="1"/>
</dbReference>
<dbReference type="CDD" id="cd05014">
    <property type="entry name" value="SIS_Kpsf"/>
    <property type="match status" value="1"/>
</dbReference>
<dbReference type="GeneID" id="88849383"/>
<dbReference type="RefSeq" id="WP_126422649.1">
    <property type="nucleotide sequence ID" value="NZ_AP019367.1"/>
</dbReference>
<sequence length="298" mass="31776">MVNALVVCRAGVGSSMLLQTKIQQICAKRGYRINVEHGKLEDLIGYDGDVIITMSDLAPEIEGKFPNVISIFDITNDEEIGQKMGEFTVAHDHIPSAADDKKSVDVFLGIMKEQVAAFMDTIDYDSITAAKRLIQESEANGGRLHVTGIGKPGHVSGYAASLFSSTGTPTYELHGTECVHGSAGQVKPGDVVIAISNSGNTTELKATVSCLKGNGVKIISLTGNPDSWLAKEGDVTLIAGVKEEGDPMNKPPRASIIVEILMLQSLSILLQEDFGLNPQQYVKWHPGGSLGASIREGK</sequence>
<reference evidence="5" key="1">
    <citation type="submission" date="2018-11" db="EMBL/GenBank/DDBJ databases">
        <title>Comparative genomics of Parolsenella catena and Libanicoccus massiliensis: Reclassification of Libanicoccus massiliensis as Parolsenella massiliensis comb. nov.</title>
        <authorList>
            <person name="Sakamoto M."/>
            <person name="Ikeyama N."/>
            <person name="Murakami T."/>
            <person name="Mori H."/>
            <person name="Yuki M."/>
            <person name="Ohkuma M."/>
        </authorList>
    </citation>
    <scope>NUCLEOTIDE SEQUENCE [LARGE SCALE GENOMIC DNA]</scope>
    <source>
        <strain evidence="5">JCM 31932</strain>
    </source>
</reference>
<dbReference type="CDD" id="cd05563">
    <property type="entry name" value="PTS_IIB_ascorbate"/>
    <property type="match status" value="1"/>
</dbReference>
<dbReference type="AlphaFoldDB" id="A0A3G9JYR8"/>